<name>A0A449BI39_9MOLU</name>
<evidence type="ECO:0008006" key="3">
    <source>
        <dbReference type="Google" id="ProtNLM"/>
    </source>
</evidence>
<protein>
    <recommendedName>
        <fullName evidence="3">Protein-disulfide isomerase</fullName>
    </recommendedName>
</protein>
<sequence length="194" mass="23152">MKLDFWFDFNCDSYESLKSFKEAFDSFKNKDEVTVSFRSINFNDSTKFHETYQFLKKKGLKLEVLLDLFCDYMHKVSINEAIKNISDKYQVSLDELVLNLETEKSKKVINNHMEHASLQKINQVPTITMSHGYKLVGVLSKEEIKETLIQMYEKDAGIEYCEENCERWCECHLFFVLFTILKYYMVYLTRLKKM</sequence>
<dbReference type="EMBL" id="LR215050">
    <property type="protein sequence ID" value="VEU82119.1"/>
    <property type="molecule type" value="Genomic_DNA"/>
</dbReference>
<gene>
    <name evidence="1" type="ORF">NCTC10172_00125</name>
</gene>
<dbReference type="AlphaFoldDB" id="A0A449BI39"/>
<organism evidence="1 2">
    <name type="scientific">Acholeplasma hippikon</name>
    <dbReference type="NCBI Taxonomy" id="264636"/>
    <lineage>
        <taxon>Bacteria</taxon>
        <taxon>Bacillati</taxon>
        <taxon>Mycoplasmatota</taxon>
        <taxon>Mollicutes</taxon>
        <taxon>Acholeplasmatales</taxon>
        <taxon>Acholeplasmataceae</taxon>
        <taxon>Acholeplasma</taxon>
    </lineage>
</organism>
<dbReference type="STRING" id="1408416.GCA_000702765_00680"/>
<evidence type="ECO:0000313" key="1">
    <source>
        <dbReference type="EMBL" id="VEU82119.1"/>
    </source>
</evidence>
<reference evidence="1 2" key="1">
    <citation type="submission" date="2019-01" db="EMBL/GenBank/DDBJ databases">
        <authorList>
            <consortium name="Pathogen Informatics"/>
        </authorList>
    </citation>
    <scope>NUCLEOTIDE SEQUENCE [LARGE SCALE GENOMIC DNA]</scope>
    <source>
        <strain evidence="1 2">NCTC10172</strain>
    </source>
</reference>
<dbReference type="KEGG" id="ahk:NCTC10172_00125"/>
<evidence type="ECO:0000313" key="2">
    <source>
        <dbReference type="Proteomes" id="UP000290909"/>
    </source>
</evidence>
<dbReference type="Gene3D" id="3.40.30.10">
    <property type="entry name" value="Glutaredoxin"/>
    <property type="match status" value="1"/>
</dbReference>
<dbReference type="InterPro" id="IPR036249">
    <property type="entry name" value="Thioredoxin-like_sf"/>
</dbReference>
<accession>A0A449BI39</accession>
<dbReference type="SUPFAM" id="SSF52833">
    <property type="entry name" value="Thioredoxin-like"/>
    <property type="match status" value="1"/>
</dbReference>
<keyword evidence="2" id="KW-1185">Reference proteome</keyword>
<proteinExistence type="predicted"/>
<dbReference type="Proteomes" id="UP000290909">
    <property type="component" value="Chromosome"/>
</dbReference>